<dbReference type="RefSeq" id="WP_067147299.1">
    <property type="nucleotide sequence ID" value="NZ_CP014265.1"/>
</dbReference>
<proteinExistence type="predicted"/>
<accession>A0A126R2B1</accession>
<dbReference type="EMBL" id="FOTL01000002">
    <property type="protein sequence ID" value="SFL18982.1"/>
    <property type="molecule type" value="Genomic_DNA"/>
</dbReference>
<dbReference type="PATRIC" id="fig|294671.3.peg.1272"/>
<name>A0A126R2B1_METOL</name>
<sequence>MNSSNKTQNLSPIEEIKKEYLEKIDYLGNRRSKYALYKKFSKKYNINKRIFLYILNEAHEDVGSPKRYELKQNKIKR</sequence>
<gene>
    <name evidence="2" type="ORF">SAMN02910297_00143</name>
    <name evidence="1" type="ORF">YLM1_1218</name>
</gene>
<protein>
    <recommendedName>
        <fullName evidence="5">Transposase</fullName>
    </recommendedName>
</protein>
<dbReference type="Proteomes" id="UP000066376">
    <property type="component" value="Chromosome"/>
</dbReference>
<dbReference type="EMBL" id="CP014265">
    <property type="protein sequence ID" value="AMK15775.1"/>
    <property type="molecule type" value="Genomic_DNA"/>
</dbReference>
<evidence type="ECO:0000313" key="1">
    <source>
        <dbReference type="EMBL" id="AMK15775.1"/>
    </source>
</evidence>
<reference evidence="4" key="3">
    <citation type="submission" date="2016-10" db="EMBL/GenBank/DDBJ databases">
        <authorList>
            <person name="Varghese N."/>
        </authorList>
    </citation>
    <scope>NUCLEOTIDE SEQUENCE [LARGE SCALE GENOMIC DNA]</scope>
    <source>
        <strain evidence="4">DSM 16632</strain>
    </source>
</reference>
<dbReference type="KEGG" id="mol:YLM1_1218"/>
<evidence type="ECO:0000313" key="4">
    <source>
        <dbReference type="Proteomes" id="UP000183442"/>
    </source>
</evidence>
<evidence type="ECO:0000313" key="3">
    <source>
        <dbReference type="Proteomes" id="UP000066376"/>
    </source>
</evidence>
<reference evidence="1 3" key="1">
    <citation type="journal article" date="2016" name="Genome Announc.">
        <title>Draft Genome Sequence of the Rumen Methanogen Methanobrevibacter olleyae YLM1.</title>
        <authorList>
            <person name="Kelly W.J."/>
            <person name="Li D."/>
            <person name="Lambie S.C."/>
            <person name="Cox F."/>
            <person name="Attwood G.T."/>
            <person name="Altermann E."/>
            <person name="Leahy S.C."/>
        </authorList>
    </citation>
    <scope>NUCLEOTIDE SEQUENCE [LARGE SCALE GENOMIC DNA]</scope>
    <source>
        <strain evidence="1 3">YLM1</strain>
    </source>
</reference>
<dbReference type="GeneID" id="28489524"/>
<organism evidence="1 3">
    <name type="scientific">Methanobrevibacter olleyae</name>
    <dbReference type="NCBI Taxonomy" id="294671"/>
    <lineage>
        <taxon>Archaea</taxon>
        <taxon>Methanobacteriati</taxon>
        <taxon>Methanobacteriota</taxon>
        <taxon>Methanomada group</taxon>
        <taxon>Methanobacteria</taxon>
        <taxon>Methanobacteriales</taxon>
        <taxon>Methanobacteriaceae</taxon>
        <taxon>Methanobrevibacter</taxon>
    </lineage>
</organism>
<evidence type="ECO:0008006" key="5">
    <source>
        <dbReference type="Google" id="ProtNLM"/>
    </source>
</evidence>
<reference evidence="2" key="4">
    <citation type="submission" date="2016-10" db="EMBL/GenBank/DDBJ databases">
        <authorList>
            <person name="de Groot N.N."/>
        </authorList>
    </citation>
    <scope>NUCLEOTIDE SEQUENCE [LARGE SCALE GENOMIC DNA]</scope>
    <source>
        <strain evidence="2">DSM 16632</strain>
    </source>
</reference>
<dbReference type="OrthoDB" id="378260at2157"/>
<evidence type="ECO:0000313" key="2">
    <source>
        <dbReference type="EMBL" id="SFL18982.1"/>
    </source>
</evidence>
<dbReference type="Proteomes" id="UP000183442">
    <property type="component" value="Unassembled WGS sequence"/>
</dbReference>
<keyword evidence="3" id="KW-1185">Reference proteome</keyword>
<dbReference type="AlphaFoldDB" id="A0A126R2B1"/>
<reference evidence="3" key="2">
    <citation type="submission" date="2016-02" db="EMBL/GenBank/DDBJ databases">
        <title>The draft genome sequence of the rumen methanogen Methanobrevibacter olleyae YLM1.</title>
        <authorList>
            <consortium name="New Zealand Agricultural Greenhouse Gas Research Centre/Pastoral Greenhouse Gas Research Consortium"/>
            <person name="Kelly W.J."/>
            <person name="Li D."/>
            <person name="Lambie S.C."/>
            <person name="Attwood G.T."/>
            <person name="Altermann E."/>
            <person name="Leahy S.C."/>
        </authorList>
    </citation>
    <scope>NUCLEOTIDE SEQUENCE [LARGE SCALE GENOMIC DNA]</scope>
    <source>
        <strain evidence="3">YLM1</strain>
    </source>
</reference>